<dbReference type="PANTHER" id="PTHR38683">
    <property type="entry name" value="CHORISMATE PYRUVATE-LYASE"/>
    <property type="match status" value="1"/>
</dbReference>
<comment type="catalytic activity">
    <reaction evidence="4">
        <text>chorismate = 4-hydroxybenzoate + pyruvate</text>
        <dbReference type="Rhea" id="RHEA:16505"/>
        <dbReference type="ChEBI" id="CHEBI:15361"/>
        <dbReference type="ChEBI" id="CHEBI:17879"/>
        <dbReference type="ChEBI" id="CHEBI:29748"/>
        <dbReference type="EC" id="4.1.3.40"/>
    </reaction>
</comment>
<keyword evidence="3 4" id="KW-0456">Lyase</keyword>
<accession>A0A4Z0FCL6</accession>
<comment type="subcellular location">
    <subcellularLocation>
        <location evidence="4">Cytoplasm</location>
    </subcellularLocation>
</comment>
<feature type="binding site" evidence="4">
    <location>
        <position position="87"/>
    </location>
    <ligand>
        <name>substrate</name>
    </ligand>
</feature>
<dbReference type="GO" id="GO:0005829">
    <property type="term" value="C:cytosol"/>
    <property type="evidence" value="ECO:0007669"/>
    <property type="project" value="TreeGrafter"/>
</dbReference>
<dbReference type="EC" id="4.1.3.40" evidence="4"/>
<dbReference type="Proteomes" id="UP000297890">
    <property type="component" value="Unassembled WGS sequence"/>
</dbReference>
<evidence type="ECO:0000256" key="1">
    <source>
        <dbReference type="ARBA" id="ARBA00022490"/>
    </source>
</evidence>
<comment type="caution">
    <text evidence="4">Lacks conserved residue(s) required for the propagation of feature annotation.</text>
</comment>
<dbReference type="InterPro" id="IPR007440">
    <property type="entry name" value="Chorismate--pyruvate_lyase"/>
</dbReference>
<name>A0A4Z0FCL6_9GAMM</name>
<keyword evidence="4" id="KW-0670">Pyruvate</keyword>
<dbReference type="Pfam" id="PF04345">
    <property type="entry name" value="Chor_lyase"/>
    <property type="match status" value="1"/>
</dbReference>
<proteinExistence type="inferred from homology"/>
<dbReference type="SUPFAM" id="SSF64288">
    <property type="entry name" value="Chorismate lyase-like"/>
    <property type="match status" value="1"/>
</dbReference>
<comment type="function">
    <text evidence="4">Removes the pyruvyl group from chorismate, with concomitant aromatization of the ring, to provide 4-hydroxybenzoate (4HB) for the ubiquinone pathway.</text>
</comment>
<dbReference type="AlphaFoldDB" id="A0A4Z0FCL6"/>
<dbReference type="RefSeq" id="WP_135280647.1">
    <property type="nucleotide sequence ID" value="NZ_SRIO01000002.1"/>
</dbReference>
<dbReference type="InterPro" id="IPR028978">
    <property type="entry name" value="Chorismate_lyase_/UTRA_dom_sf"/>
</dbReference>
<comment type="caution">
    <text evidence="5">The sequence shown here is derived from an EMBL/GenBank/DDBJ whole genome shotgun (WGS) entry which is preliminary data.</text>
</comment>
<keyword evidence="2 4" id="KW-0831">Ubiquinone biosynthesis</keyword>
<feature type="binding site" evidence="4">
    <location>
        <position position="125"/>
    </location>
    <ligand>
        <name>substrate</name>
    </ligand>
</feature>
<dbReference type="PANTHER" id="PTHR38683:SF1">
    <property type="entry name" value="CHORISMATE PYRUVATE-LYASE"/>
    <property type="match status" value="1"/>
</dbReference>
<keyword evidence="6" id="KW-1185">Reference proteome</keyword>
<keyword evidence="1 4" id="KW-0963">Cytoplasm</keyword>
<evidence type="ECO:0000313" key="6">
    <source>
        <dbReference type="Proteomes" id="UP000297890"/>
    </source>
</evidence>
<evidence type="ECO:0000256" key="4">
    <source>
        <dbReference type="HAMAP-Rule" id="MF_01632"/>
    </source>
</evidence>
<dbReference type="GO" id="GO:0006744">
    <property type="term" value="P:ubiquinone biosynthetic process"/>
    <property type="evidence" value="ECO:0007669"/>
    <property type="project" value="UniProtKB-UniRule"/>
</dbReference>
<dbReference type="UniPathway" id="UPA00232"/>
<organism evidence="5 6">
    <name type="scientific">Candidatus Macondimonas diazotrophica</name>
    <dbReference type="NCBI Taxonomy" id="2305248"/>
    <lineage>
        <taxon>Bacteria</taxon>
        <taxon>Pseudomonadati</taxon>
        <taxon>Pseudomonadota</taxon>
        <taxon>Gammaproteobacteria</taxon>
        <taxon>Chromatiales</taxon>
        <taxon>Ectothiorhodospiraceae</taxon>
        <taxon>Candidatus Macondimonas</taxon>
    </lineage>
</organism>
<feature type="binding site" evidence="4">
    <location>
        <position position="184"/>
    </location>
    <ligand>
        <name>substrate</name>
    </ligand>
</feature>
<dbReference type="Gene3D" id="3.40.1410.10">
    <property type="entry name" value="Chorismate lyase-like"/>
    <property type="match status" value="1"/>
</dbReference>
<evidence type="ECO:0000313" key="5">
    <source>
        <dbReference type="EMBL" id="TFZ83720.1"/>
    </source>
</evidence>
<reference evidence="5 6" key="1">
    <citation type="journal article" date="2019" name="ISME J.">
        <title>Candidatus Macondimonas diazotrophica, a novel gammaproteobacterial genus dominating crude-oil-contaminated coastal sediments.</title>
        <authorList>
            <person name="Karthikeyan S."/>
            <person name="Konstantinidis K."/>
        </authorList>
    </citation>
    <scope>NUCLEOTIDE SEQUENCE [LARGE SCALE GENOMIC DNA]</scope>
    <source>
        <strain evidence="5 6">KTK01</strain>
    </source>
</reference>
<gene>
    <name evidence="4" type="primary">ubiC</name>
    <name evidence="5" type="ORF">E4680_01650</name>
</gene>
<sequence>MQEPEEKKGLPRGGIGDVLWRPVSAARFRLPRPWHPVLLHPGSLTARLRARCGAAFSVRVLAESPGRLGATEAVQLQLPAGALVCWREVYLCCHGQPVVYACSLLPRAALRGEWRDLVRLGSRPLGEMLFSHSRVRRGSMDIGQIRPGSPRHRALSRGLAVPPGPVWGRRSTFMLPTAPVVVSEFFLPVALDMLHA</sequence>
<comment type="similarity">
    <text evidence="4">Belongs to the UbiC family.</text>
</comment>
<evidence type="ECO:0000256" key="3">
    <source>
        <dbReference type="ARBA" id="ARBA00023239"/>
    </source>
</evidence>
<comment type="pathway">
    <text evidence="4">Cofactor biosynthesis; ubiquinone biosynthesis.</text>
</comment>
<dbReference type="EMBL" id="SRIO01000002">
    <property type="protein sequence ID" value="TFZ83720.1"/>
    <property type="molecule type" value="Genomic_DNA"/>
</dbReference>
<evidence type="ECO:0000256" key="2">
    <source>
        <dbReference type="ARBA" id="ARBA00022688"/>
    </source>
</evidence>
<dbReference type="GO" id="GO:0042866">
    <property type="term" value="P:pyruvate biosynthetic process"/>
    <property type="evidence" value="ECO:0007669"/>
    <property type="project" value="UniProtKB-UniRule"/>
</dbReference>
<dbReference type="HAMAP" id="MF_01632">
    <property type="entry name" value="UbiC"/>
    <property type="match status" value="1"/>
</dbReference>
<dbReference type="GO" id="GO:0008813">
    <property type="term" value="F:chorismate lyase activity"/>
    <property type="evidence" value="ECO:0007669"/>
    <property type="project" value="UniProtKB-UniRule"/>
</dbReference>
<dbReference type="OrthoDB" id="9789493at2"/>
<protein>
    <recommendedName>
        <fullName evidence="4">Probable chorismate pyruvate-lyase</fullName>
        <shortName evidence="4">CL</shortName>
        <shortName evidence="4">CPL</shortName>
        <ecNumber evidence="4">4.1.3.40</ecNumber>
    </recommendedName>
</protein>